<reference evidence="3" key="1">
    <citation type="submission" date="2020-09" db="EMBL/GenBank/DDBJ databases">
        <authorList>
            <person name="Kim M.K."/>
        </authorList>
    </citation>
    <scope>NUCLEOTIDE SEQUENCE</scope>
    <source>
        <strain evidence="3">BT704</strain>
    </source>
</reference>
<evidence type="ECO:0000256" key="1">
    <source>
        <dbReference type="SAM" id="MobiDB-lite"/>
    </source>
</evidence>
<feature type="region of interest" description="Disordered" evidence="1">
    <location>
        <begin position="76"/>
        <end position="120"/>
    </location>
</feature>
<evidence type="ECO:0000313" key="3">
    <source>
        <dbReference type="EMBL" id="MBD2754394.1"/>
    </source>
</evidence>
<feature type="chain" id="PRO_5037749639" evidence="2">
    <location>
        <begin position="25"/>
        <end position="120"/>
    </location>
</feature>
<keyword evidence="4" id="KW-1185">Reference proteome</keyword>
<feature type="signal peptide" evidence="2">
    <location>
        <begin position="1"/>
        <end position="24"/>
    </location>
</feature>
<dbReference type="Proteomes" id="UP000653797">
    <property type="component" value="Unassembled WGS sequence"/>
</dbReference>
<gene>
    <name evidence="3" type="ORF">IC230_15915</name>
</gene>
<feature type="compositionally biased region" description="Low complexity" evidence="1">
    <location>
        <begin position="82"/>
        <end position="107"/>
    </location>
</feature>
<organism evidence="3 4">
    <name type="scientific">Spirosoma validum</name>
    <dbReference type="NCBI Taxonomy" id="2771355"/>
    <lineage>
        <taxon>Bacteria</taxon>
        <taxon>Pseudomonadati</taxon>
        <taxon>Bacteroidota</taxon>
        <taxon>Cytophagia</taxon>
        <taxon>Cytophagales</taxon>
        <taxon>Cytophagaceae</taxon>
        <taxon>Spirosoma</taxon>
    </lineage>
</organism>
<name>A0A927B2X5_9BACT</name>
<evidence type="ECO:0000256" key="2">
    <source>
        <dbReference type="SAM" id="SignalP"/>
    </source>
</evidence>
<dbReference type="EMBL" id="JACXAA010000005">
    <property type="protein sequence ID" value="MBD2754394.1"/>
    <property type="molecule type" value="Genomic_DNA"/>
</dbReference>
<feature type="region of interest" description="Disordered" evidence="1">
    <location>
        <begin position="22"/>
        <end position="53"/>
    </location>
</feature>
<feature type="compositionally biased region" description="Low complexity" evidence="1">
    <location>
        <begin position="24"/>
        <end position="40"/>
    </location>
</feature>
<dbReference type="AlphaFoldDB" id="A0A927B2X5"/>
<proteinExistence type="predicted"/>
<accession>A0A927B2X5</accession>
<keyword evidence="2" id="KW-0732">Signal</keyword>
<comment type="caution">
    <text evidence="3">The sequence shown here is derived from an EMBL/GenBank/DDBJ whole genome shotgun (WGS) entry which is preliminary data.</text>
</comment>
<protein>
    <submittedName>
        <fullName evidence="3">Uncharacterized protein</fullName>
    </submittedName>
</protein>
<sequence length="120" mass="12076">MKGIPEIIGFILLLCLAQSGLAQSTTGGRSGGSTASTGAGYLTPGKRPAETSAASMTIADEGASRAYMYVPPVPAAKAKNQSASPDGSDSSTTGPSTPQSTSTPHQSAGKKSERKPNLHQ</sequence>
<feature type="compositionally biased region" description="Basic and acidic residues" evidence="1">
    <location>
        <begin position="110"/>
        <end position="120"/>
    </location>
</feature>
<evidence type="ECO:0000313" key="4">
    <source>
        <dbReference type="Proteomes" id="UP000653797"/>
    </source>
</evidence>